<sequence length="160" mass="17232">MDTPWAHSSGGAFMRRWVFLFTGWGGLVLACTLAGQVLPHPAMAEDAPYASDLSHMPQYAPAYHAMMQLPDWARSGAAVSAPVGSITLAGHAYIVGHLCKPHDCADNQMEVIFSRDGKGAWGLLTYKSGRTLYQMPFGSPDDVILAALHASYRANNPDSP</sequence>
<dbReference type="InterPro" id="IPR036501">
    <property type="entry name" value="Inhibitor_vert_lysozyme_sf"/>
</dbReference>
<comment type="caution">
    <text evidence="1">The sequence shown here is derived from an EMBL/GenBank/DDBJ whole genome shotgun (WGS) entry which is preliminary data.</text>
</comment>
<name>A0A939HJ66_9PROT</name>
<dbReference type="Gene3D" id="3.40.1420.10">
    <property type="entry name" value="Inhibitor of vertebrate lysozyme"/>
    <property type="match status" value="1"/>
</dbReference>
<protein>
    <submittedName>
        <fullName evidence="1">Lysozyme inhibitor</fullName>
    </submittedName>
</protein>
<dbReference type="EMBL" id="JAFVMH010000002">
    <property type="protein sequence ID" value="MBO1324422.1"/>
    <property type="molecule type" value="Genomic_DNA"/>
</dbReference>
<evidence type="ECO:0000313" key="1">
    <source>
        <dbReference type="EMBL" id="MBO1324422.1"/>
    </source>
</evidence>
<accession>A0A939HJ66</accession>
<dbReference type="SUPFAM" id="SSF89872">
    <property type="entry name" value="Inhibitor of vertebrate lysozyme, Ivy"/>
    <property type="match status" value="1"/>
</dbReference>
<reference evidence="1" key="1">
    <citation type="submission" date="2021-03" db="EMBL/GenBank/DDBJ databases">
        <title>The complete genome sequence of Acetobacter sp. TBRC 12339.</title>
        <authorList>
            <person name="Charoenyingcharoen P."/>
            <person name="Yukphan P."/>
        </authorList>
    </citation>
    <scope>NUCLEOTIDE SEQUENCE</scope>
    <source>
        <strain evidence="1">TBRC 12339</strain>
    </source>
</reference>
<keyword evidence="2" id="KW-1185">Reference proteome</keyword>
<dbReference type="Proteomes" id="UP000664073">
    <property type="component" value="Unassembled WGS sequence"/>
</dbReference>
<organism evidence="1 2">
    <name type="scientific">Acetobacter garciniae</name>
    <dbReference type="NCBI Taxonomy" id="2817435"/>
    <lineage>
        <taxon>Bacteria</taxon>
        <taxon>Pseudomonadati</taxon>
        <taxon>Pseudomonadota</taxon>
        <taxon>Alphaproteobacteria</taxon>
        <taxon>Acetobacterales</taxon>
        <taxon>Acetobacteraceae</taxon>
        <taxon>Acetobacter</taxon>
    </lineage>
</organism>
<dbReference type="AlphaFoldDB" id="A0A939HJ66"/>
<evidence type="ECO:0000313" key="2">
    <source>
        <dbReference type="Proteomes" id="UP000664073"/>
    </source>
</evidence>
<gene>
    <name evidence="1" type="ORF">J2D77_04525</name>
</gene>
<dbReference type="RefSeq" id="WP_207845125.1">
    <property type="nucleotide sequence ID" value="NZ_JAFVMH010000002.1"/>
</dbReference>
<dbReference type="Pfam" id="PF08816">
    <property type="entry name" value="Ivy"/>
    <property type="match status" value="1"/>
</dbReference>
<proteinExistence type="predicted"/>